<comment type="caution">
    <text evidence="2">The sequence shown here is derived from an EMBL/GenBank/DDBJ whole genome shotgun (WGS) entry which is preliminary data.</text>
</comment>
<feature type="transmembrane region" description="Helical" evidence="1">
    <location>
        <begin position="52"/>
        <end position="70"/>
    </location>
</feature>
<accession>A0ABP8G5U7</accession>
<gene>
    <name evidence="2" type="ORF">GCM10023143_30610</name>
</gene>
<evidence type="ECO:0000256" key="1">
    <source>
        <dbReference type="SAM" id="Phobius"/>
    </source>
</evidence>
<keyword evidence="3" id="KW-1185">Reference proteome</keyword>
<reference evidence="3" key="1">
    <citation type="journal article" date="2019" name="Int. J. Syst. Evol. Microbiol.">
        <title>The Global Catalogue of Microorganisms (GCM) 10K type strain sequencing project: providing services to taxonomists for standard genome sequencing and annotation.</title>
        <authorList>
            <consortium name="The Broad Institute Genomics Platform"/>
            <consortium name="The Broad Institute Genome Sequencing Center for Infectious Disease"/>
            <person name="Wu L."/>
            <person name="Ma J."/>
        </authorList>
    </citation>
    <scope>NUCLEOTIDE SEQUENCE [LARGE SCALE GENOMIC DNA]</scope>
    <source>
        <strain evidence="3">JCM 17664</strain>
    </source>
</reference>
<evidence type="ECO:0000313" key="3">
    <source>
        <dbReference type="Proteomes" id="UP001501207"/>
    </source>
</evidence>
<keyword evidence="1" id="KW-0812">Transmembrane</keyword>
<feature type="transmembrane region" description="Helical" evidence="1">
    <location>
        <begin position="20"/>
        <end position="40"/>
    </location>
</feature>
<evidence type="ECO:0000313" key="2">
    <source>
        <dbReference type="EMBL" id="GAA4318108.1"/>
    </source>
</evidence>
<name>A0ABP8G5U7_9BACT</name>
<sequence>MPLGSYADHWTVKTVAVMGFLMALPLNVLVNLALGVMALRSGKSVFRQAGKTLWAVNLFFLVLTLVYFLIR</sequence>
<protein>
    <submittedName>
        <fullName evidence="2">Uncharacterized protein</fullName>
    </submittedName>
</protein>
<proteinExistence type="predicted"/>
<dbReference type="EMBL" id="BAABFN010000021">
    <property type="protein sequence ID" value="GAA4318108.1"/>
    <property type="molecule type" value="Genomic_DNA"/>
</dbReference>
<dbReference type="Proteomes" id="UP001501207">
    <property type="component" value="Unassembled WGS sequence"/>
</dbReference>
<keyword evidence="1" id="KW-1133">Transmembrane helix</keyword>
<organism evidence="2 3">
    <name type="scientific">Compostibacter hankyongensis</name>
    <dbReference type="NCBI Taxonomy" id="1007089"/>
    <lineage>
        <taxon>Bacteria</taxon>
        <taxon>Pseudomonadati</taxon>
        <taxon>Bacteroidota</taxon>
        <taxon>Chitinophagia</taxon>
        <taxon>Chitinophagales</taxon>
        <taxon>Chitinophagaceae</taxon>
        <taxon>Compostibacter</taxon>
    </lineage>
</organism>
<keyword evidence="1" id="KW-0472">Membrane</keyword>